<dbReference type="EC" id="6.1.1.9" evidence="12"/>
<dbReference type="SUPFAM" id="SSF47323">
    <property type="entry name" value="Anticodon-binding domain of a subclass of class I aminoacyl-tRNA synthetases"/>
    <property type="match status" value="1"/>
</dbReference>
<keyword evidence="5 12" id="KW-0547">Nucleotide-binding</keyword>
<keyword evidence="7 12" id="KW-0648">Protein biosynthesis</keyword>
<comment type="function">
    <text evidence="12">Catalyzes the attachment of valine to tRNA(Val). As ValRS can inadvertently accommodate and process structurally similar amino acids such as threonine, to avoid such errors, it has a 'posttransfer' editing activity that hydrolyzes mischarged Thr-tRNA(Val) in a tRNA-dependent manner.</text>
</comment>
<dbReference type="GO" id="GO:0004832">
    <property type="term" value="F:valine-tRNA ligase activity"/>
    <property type="evidence" value="ECO:0007669"/>
    <property type="project" value="UniProtKB-UniRule"/>
</dbReference>
<gene>
    <name evidence="12" type="primary">valS</name>
    <name evidence="17" type="ORF">ATO11_07225</name>
</gene>
<dbReference type="Gene3D" id="3.40.50.620">
    <property type="entry name" value="HUPs"/>
    <property type="match status" value="3"/>
</dbReference>
<dbReference type="SUPFAM" id="SSF50677">
    <property type="entry name" value="ValRS/IleRS/LeuRS editing domain"/>
    <property type="match status" value="1"/>
</dbReference>
<evidence type="ECO:0000256" key="12">
    <source>
        <dbReference type="HAMAP-Rule" id="MF_02004"/>
    </source>
</evidence>
<evidence type="ECO:0000259" key="14">
    <source>
        <dbReference type="Pfam" id="PF00133"/>
    </source>
</evidence>
<feature type="domain" description="Aminoacyl-tRNA synthetase class Ia" evidence="14">
    <location>
        <begin position="16"/>
        <end position="530"/>
    </location>
</feature>
<evidence type="ECO:0000256" key="8">
    <source>
        <dbReference type="ARBA" id="ARBA00023054"/>
    </source>
</evidence>
<evidence type="ECO:0000313" key="18">
    <source>
        <dbReference type="Proteomes" id="UP000036938"/>
    </source>
</evidence>
<dbReference type="Gene3D" id="3.90.740.10">
    <property type="entry name" value="Valyl/Leucyl/Isoleucyl-tRNA synthetase, editing domain"/>
    <property type="match status" value="1"/>
</dbReference>
<sequence length="1064" mass="117161">MPIAKTFDAATAEPRITDAWERAGAFKAGKHVPNAETAMFSVMIPPPNVTGALHIGHAFNNTLQDILVRWHRMRGFDTLWQPGTDHAGIATQMVTEREMAANGEPTRAEMGREAFLARVWQQKVKSRGTIKAQLDRLGASCDWSREAFTMSGGPGAPEGEDGNFHDAVIKVFVDMYGKGLIYRGKRLVNWDPHFETAISDLEVENVETPGHMWHFKYPLAGGATYEYVEKDEDGNVTLRETRDYISIATTRPETMLGDGAVAVHPGDTRYAPIVGQLCEIPVGPKEHRRLIPIITDDYPDPDFGSGAVKITGAHDFNDYAVAKRGNIPCYRLMDTKGAMRADGAPYAEAAGVAMAVAKGERTLTEAETDTINLVPDDLRGLDRFEARDRVVEQITSEGLAVMTTADDPRLGSGTKKPAPAPEPGPLAEGNQEVPGQARDAEDMVPLVEAKPIMQPFGDRSKVVIEPMLTDQWFVDTDKIVGPALDAVKDGTVRILPESGERTYYHWLENIEPWCISRQLWWGHQIPVWYGLNLVRGGFRDDEGDGALDLAEMGRWLLAQEAPTEAEPHHCASDFDGVAMRFAGDIADLPTPLNHARIVECADRSEAMTRLAESLAEYEMTQDPTRLVYPVWRDPDVLDTWFSSGLWPIGTLGWPDDTPELKRYFPTSVLVTGQDILFFWVARMMMMQLAVVDQVPFHDVYLHGLVRDAKGKKMSKSVGNVVDPLEVIDQYGADALRFSSAAMAALGGVLKLDMKRIEGYRNFGTKIWNTAKLAEMNGVFDAAPHAQPAPTRAVNKWIIGELGRTREAVDAALAAYRFNDAANALYAFFWGMVCDRYNEFAKPLFNDPEARAETQATMGWVLDQSLILMHPIMPFLTEELWGETATRDRMCAHAEWPTYGAELVDAAADAEISWVIAAIDGIRSVRAQMNVPAGAVLDVMSADIGDAARGYWERNAALIERLARVNALSSVDALPKGAVTVALPQATLGLPLADVIDVAAERARLEKSRGKLDKEINGLAGRLKNPKFAESAPEEVVAETQANLDARQEEATRIDEALARLAEMG</sequence>
<feature type="domain" description="Valyl-tRNA synthetase tRNA-binding arm" evidence="16">
    <location>
        <begin position="996"/>
        <end position="1061"/>
    </location>
</feature>
<feature type="binding site" evidence="12">
    <location>
        <position position="715"/>
    </location>
    <ligand>
        <name>ATP</name>
        <dbReference type="ChEBI" id="CHEBI:30616"/>
    </ligand>
</feature>
<dbReference type="InterPro" id="IPR033705">
    <property type="entry name" value="Anticodon_Ia_Val"/>
</dbReference>
<comment type="similarity">
    <text evidence="11 12">Belongs to the class-I aminoacyl-tRNA synthetase family. ValS type 1 subfamily.</text>
</comment>
<evidence type="ECO:0000256" key="9">
    <source>
        <dbReference type="ARBA" id="ARBA00023146"/>
    </source>
</evidence>
<evidence type="ECO:0000256" key="1">
    <source>
        <dbReference type="ARBA" id="ARBA00004496"/>
    </source>
</evidence>
<dbReference type="SUPFAM" id="SSF52374">
    <property type="entry name" value="Nucleotidylyl transferase"/>
    <property type="match status" value="1"/>
</dbReference>
<dbReference type="FunFam" id="1.10.287.380:FF:000001">
    <property type="entry name" value="Valine--tRNA ligase"/>
    <property type="match status" value="1"/>
</dbReference>
<dbReference type="GO" id="GO:0002161">
    <property type="term" value="F:aminoacyl-tRNA deacylase activity"/>
    <property type="evidence" value="ECO:0007669"/>
    <property type="project" value="InterPro"/>
</dbReference>
<dbReference type="InterPro" id="IPR001412">
    <property type="entry name" value="aa-tRNA-synth_I_CS"/>
</dbReference>
<comment type="subcellular location">
    <subcellularLocation>
        <location evidence="1 12">Cytoplasm</location>
    </subcellularLocation>
</comment>
<keyword evidence="9 12" id="KW-0030">Aminoacyl-tRNA synthetase</keyword>
<dbReference type="SUPFAM" id="SSF46589">
    <property type="entry name" value="tRNA-binding arm"/>
    <property type="match status" value="1"/>
</dbReference>
<dbReference type="Pfam" id="PF08264">
    <property type="entry name" value="Anticodon_1"/>
    <property type="match status" value="1"/>
</dbReference>
<dbReference type="Gene3D" id="1.10.287.380">
    <property type="entry name" value="Valyl-tRNA synthetase, C-terminal domain"/>
    <property type="match status" value="1"/>
</dbReference>
<feature type="region of interest" description="Disordered" evidence="13">
    <location>
        <begin position="402"/>
        <end position="437"/>
    </location>
</feature>
<dbReference type="InterPro" id="IPR019499">
    <property type="entry name" value="Val-tRNA_synth_tRNA-bd"/>
</dbReference>
<accession>A0A0L1JRS1</accession>
<dbReference type="PATRIC" id="fig|1317121.7.peg.2048"/>
<dbReference type="RefSeq" id="WP_050530580.1">
    <property type="nucleotide sequence ID" value="NZ_AQQZ01000003.1"/>
</dbReference>
<dbReference type="EMBL" id="AQQZ01000003">
    <property type="protein sequence ID" value="KNG94422.1"/>
    <property type="molecule type" value="Genomic_DNA"/>
</dbReference>
<comment type="domain">
    <text evidence="12">The C-terminal coiled-coil domain is crucial for aminoacylation activity.</text>
</comment>
<keyword evidence="8 12" id="KW-0175">Coiled coil</keyword>
<name>A0A0L1JRS1_9RHOB</name>
<comment type="caution">
    <text evidence="17">The sequence shown here is derived from an EMBL/GenBank/DDBJ whole genome shotgun (WGS) entry which is preliminary data.</text>
</comment>
<comment type="domain">
    <text evidence="12">ValRS has two distinct active sites: one for aminoacylation and one for editing. The misactivated threonine is translocated from the active site to the editing site.</text>
</comment>
<evidence type="ECO:0000256" key="6">
    <source>
        <dbReference type="ARBA" id="ARBA00022840"/>
    </source>
</evidence>
<evidence type="ECO:0000256" key="10">
    <source>
        <dbReference type="ARBA" id="ARBA00047552"/>
    </source>
</evidence>
<keyword evidence="4 12" id="KW-0436">Ligase</keyword>
<feature type="domain" description="Methionyl/Valyl/Leucyl/Isoleucyl-tRNA synthetase anticodon-binding" evidence="15">
    <location>
        <begin position="794"/>
        <end position="938"/>
    </location>
</feature>
<feature type="domain" description="Aminoacyl-tRNA synthetase class Ia" evidence="14">
    <location>
        <begin position="631"/>
        <end position="740"/>
    </location>
</feature>
<dbReference type="InterPro" id="IPR013155">
    <property type="entry name" value="M/V/L/I-tRNA-synth_anticd-bd"/>
</dbReference>
<dbReference type="GO" id="GO:0006438">
    <property type="term" value="P:valyl-tRNA aminoacylation"/>
    <property type="evidence" value="ECO:0007669"/>
    <property type="project" value="UniProtKB-UniRule"/>
</dbReference>
<dbReference type="PANTHER" id="PTHR11946:SF93">
    <property type="entry name" value="VALINE--TRNA LIGASE, CHLOROPLASTIC_MITOCHONDRIAL 2"/>
    <property type="match status" value="1"/>
</dbReference>
<dbReference type="InterPro" id="IPR009008">
    <property type="entry name" value="Val/Leu/Ile-tRNA-synth_edit"/>
</dbReference>
<dbReference type="CDD" id="cd07962">
    <property type="entry name" value="Anticodon_Ia_Val"/>
    <property type="match status" value="1"/>
</dbReference>
<dbReference type="Proteomes" id="UP000036938">
    <property type="component" value="Unassembled WGS sequence"/>
</dbReference>
<dbReference type="InterPro" id="IPR002300">
    <property type="entry name" value="aa-tRNA-synth_Ia"/>
</dbReference>
<proteinExistence type="inferred from homology"/>
<keyword evidence="6 12" id="KW-0067">ATP-binding</keyword>
<dbReference type="PROSITE" id="PS00178">
    <property type="entry name" value="AA_TRNA_LIGASE_I"/>
    <property type="match status" value="1"/>
</dbReference>
<organism evidence="17 18">
    <name type="scientific">Pseudaestuariivita atlantica</name>
    <dbReference type="NCBI Taxonomy" id="1317121"/>
    <lineage>
        <taxon>Bacteria</taxon>
        <taxon>Pseudomonadati</taxon>
        <taxon>Pseudomonadota</taxon>
        <taxon>Alphaproteobacteria</taxon>
        <taxon>Rhodobacterales</taxon>
        <taxon>Paracoccaceae</taxon>
        <taxon>Pseudaestuariivita</taxon>
    </lineage>
</organism>
<reference evidence="17 18" key="1">
    <citation type="journal article" date="2015" name="Int. J. Syst. Evol. Microbiol.">
        <title>Aestuariivita atlantica sp. nov., isolated from deep sea sediment of the Atlantic Ocean.</title>
        <authorList>
            <person name="Li G."/>
            <person name="Lai Q."/>
            <person name="Du Y."/>
            <person name="Liu X."/>
            <person name="Sun F."/>
            <person name="Shao Z."/>
        </authorList>
    </citation>
    <scope>NUCLEOTIDE SEQUENCE [LARGE SCALE GENOMIC DNA]</scope>
    <source>
        <strain evidence="17 18">22II-S11-z3</strain>
    </source>
</reference>
<dbReference type="PRINTS" id="PR00986">
    <property type="entry name" value="TRNASYNTHVAL"/>
</dbReference>
<evidence type="ECO:0000256" key="11">
    <source>
        <dbReference type="ARBA" id="ARBA00060830"/>
    </source>
</evidence>
<keyword evidence="3 12" id="KW-0963">Cytoplasm</keyword>
<evidence type="ECO:0000256" key="5">
    <source>
        <dbReference type="ARBA" id="ARBA00022741"/>
    </source>
</evidence>
<evidence type="ECO:0000256" key="4">
    <source>
        <dbReference type="ARBA" id="ARBA00022598"/>
    </source>
</evidence>
<dbReference type="GO" id="GO:0005524">
    <property type="term" value="F:ATP binding"/>
    <property type="evidence" value="ECO:0007669"/>
    <property type="project" value="UniProtKB-UniRule"/>
</dbReference>
<dbReference type="InterPro" id="IPR009080">
    <property type="entry name" value="tRNAsynth_Ia_anticodon-bd"/>
</dbReference>
<keyword evidence="18" id="KW-1185">Reference proteome</keyword>
<evidence type="ECO:0000256" key="3">
    <source>
        <dbReference type="ARBA" id="ARBA00022490"/>
    </source>
</evidence>
<feature type="short sequence motif" description="'KMSKS' region" evidence="12">
    <location>
        <begin position="712"/>
        <end position="716"/>
    </location>
</feature>
<dbReference type="InterPro" id="IPR010978">
    <property type="entry name" value="tRNA-bd_arm"/>
</dbReference>
<dbReference type="NCBIfam" id="NF004349">
    <property type="entry name" value="PRK05729.1"/>
    <property type="match status" value="1"/>
</dbReference>
<dbReference type="FunFam" id="3.40.50.620:FF:000032">
    <property type="entry name" value="Valine--tRNA ligase"/>
    <property type="match status" value="1"/>
</dbReference>
<evidence type="ECO:0000256" key="2">
    <source>
        <dbReference type="ARBA" id="ARBA00011245"/>
    </source>
</evidence>
<dbReference type="Gene3D" id="1.10.730.10">
    <property type="entry name" value="Isoleucyl-tRNA Synthetase, Domain 1"/>
    <property type="match status" value="1"/>
</dbReference>
<comment type="catalytic activity">
    <reaction evidence="10 12">
        <text>tRNA(Val) + L-valine + ATP = L-valyl-tRNA(Val) + AMP + diphosphate</text>
        <dbReference type="Rhea" id="RHEA:10704"/>
        <dbReference type="Rhea" id="RHEA-COMP:9672"/>
        <dbReference type="Rhea" id="RHEA-COMP:9708"/>
        <dbReference type="ChEBI" id="CHEBI:30616"/>
        <dbReference type="ChEBI" id="CHEBI:33019"/>
        <dbReference type="ChEBI" id="CHEBI:57762"/>
        <dbReference type="ChEBI" id="CHEBI:78442"/>
        <dbReference type="ChEBI" id="CHEBI:78537"/>
        <dbReference type="ChEBI" id="CHEBI:456215"/>
        <dbReference type="EC" id="6.1.1.9"/>
    </reaction>
</comment>
<protein>
    <recommendedName>
        <fullName evidence="12">Valine--tRNA ligase</fullName>
        <ecNumber evidence="12">6.1.1.9</ecNumber>
    </recommendedName>
    <alternativeName>
        <fullName evidence="12">Valyl-tRNA synthetase</fullName>
        <shortName evidence="12">ValRS</shortName>
    </alternativeName>
</protein>
<dbReference type="InterPro" id="IPR037118">
    <property type="entry name" value="Val-tRNA_synth_C_sf"/>
</dbReference>
<evidence type="ECO:0000259" key="16">
    <source>
        <dbReference type="Pfam" id="PF10458"/>
    </source>
</evidence>
<dbReference type="PANTHER" id="PTHR11946">
    <property type="entry name" value="VALYL-TRNA SYNTHETASES"/>
    <property type="match status" value="1"/>
</dbReference>
<dbReference type="AlphaFoldDB" id="A0A0L1JRS1"/>
<dbReference type="HAMAP" id="MF_02004">
    <property type="entry name" value="Val_tRNA_synth_type1"/>
    <property type="match status" value="1"/>
</dbReference>
<dbReference type="OrthoDB" id="9810365at2"/>
<evidence type="ECO:0000313" key="17">
    <source>
        <dbReference type="EMBL" id="KNG94422.1"/>
    </source>
</evidence>
<evidence type="ECO:0000259" key="15">
    <source>
        <dbReference type="Pfam" id="PF08264"/>
    </source>
</evidence>
<evidence type="ECO:0000256" key="7">
    <source>
        <dbReference type="ARBA" id="ARBA00022917"/>
    </source>
</evidence>
<dbReference type="GO" id="GO:0005829">
    <property type="term" value="C:cytosol"/>
    <property type="evidence" value="ECO:0007669"/>
    <property type="project" value="TreeGrafter"/>
</dbReference>
<dbReference type="InterPro" id="IPR014729">
    <property type="entry name" value="Rossmann-like_a/b/a_fold"/>
</dbReference>
<dbReference type="InterPro" id="IPR002303">
    <property type="entry name" value="Valyl-tRNA_ligase"/>
</dbReference>
<dbReference type="STRING" id="1317121.ATO11_07225"/>
<feature type="short sequence motif" description="'HIGH' region" evidence="12">
    <location>
        <begin position="47"/>
        <end position="57"/>
    </location>
</feature>
<comment type="subunit">
    <text evidence="2 12">Monomer.</text>
</comment>
<evidence type="ECO:0000256" key="13">
    <source>
        <dbReference type="SAM" id="MobiDB-lite"/>
    </source>
</evidence>
<dbReference type="Pfam" id="PF10458">
    <property type="entry name" value="Val_tRNA-synt_C"/>
    <property type="match status" value="1"/>
</dbReference>
<dbReference type="Pfam" id="PF00133">
    <property type="entry name" value="tRNA-synt_1"/>
    <property type="match status" value="2"/>
</dbReference>